<dbReference type="Pfam" id="PF07927">
    <property type="entry name" value="HicA_toxin"/>
    <property type="match status" value="1"/>
</dbReference>
<evidence type="ECO:0000256" key="4">
    <source>
        <dbReference type="ARBA" id="ARBA00022759"/>
    </source>
</evidence>
<keyword evidence="7" id="KW-0346">Stress response</keyword>
<evidence type="ECO:0000313" key="8">
    <source>
        <dbReference type="EMBL" id="TSE26468.1"/>
    </source>
</evidence>
<evidence type="ECO:0000256" key="1">
    <source>
        <dbReference type="ARBA" id="ARBA00006620"/>
    </source>
</evidence>
<evidence type="ECO:0000256" key="2">
    <source>
        <dbReference type="ARBA" id="ARBA00022649"/>
    </source>
</evidence>
<comment type="caution">
    <text evidence="8">The sequence shown here is derived from an EMBL/GenBank/DDBJ whole genome shotgun (WGS) entry which is preliminary data.</text>
</comment>
<evidence type="ECO:0000256" key="7">
    <source>
        <dbReference type="ARBA" id="ARBA00023016"/>
    </source>
</evidence>
<keyword evidence="5" id="KW-0378">Hydrolase</keyword>
<dbReference type="Proteomes" id="UP000320225">
    <property type="component" value="Unassembled WGS sequence"/>
</dbReference>
<dbReference type="OrthoDB" id="9811409at2"/>
<evidence type="ECO:0000313" key="9">
    <source>
        <dbReference type="Proteomes" id="UP000320225"/>
    </source>
</evidence>
<dbReference type="GO" id="GO:0003729">
    <property type="term" value="F:mRNA binding"/>
    <property type="evidence" value="ECO:0007669"/>
    <property type="project" value="InterPro"/>
</dbReference>
<sequence>MRIPRDLSGRELVRRLQRVGYDVTRQTGSHLRLTTTCGGQHHVTVPAHDPLRIGTLAAVLDSVAAHLGCSRDDLLRRLFD</sequence>
<keyword evidence="6" id="KW-0694">RNA-binding</keyword>
<comment type="similarity">
    <text evidence="1">Belongs to the HicA mRNA interferase family.</text>
</comment>
<dbReference type="SUPFAM" id="SSF54786">
    <property type="entry name" value="YcfA/nrd intein domain"/>
    <property type="match status" value="1"/>
</dbReference>
<dbReference type="EMBL" id="VJND01000003">
    <property type="protein sequence ID" value="TSE26468.1"/>
    <property type="molecule type" value="Genomic_DNA"/>
</dbReference>
<evidence type="ECO:0000256" key="6">
    <source>
        <dbReference type="ARBA" id="ARBA00022884"/>
    </source>
</evidence>
<dbReference type="GO" id="GO:0016787">
    <property type="term" value="F:hydrolase activity"/>
    <property type="evidence" value="ECO:0007669"/>
    <property type="project" value="UniProtKB-KW"/>
</dbReference>
<keyword evidence="9" id="KW-1185">Reference proteome</keyword>
<evidence type="ECO:0000256" key="3">
    <source>
        <dbReference type="ARBA" id="ARBA00022722"/>
    </source>
</evidence>
<dbReference type="AlphaFoldDB" id="A0A554WS99"/>
<name>A0A554WS99_9BURK</name>
<keyword evidence="2" id="KW-1277">Toxin-antitoxin system</keyword>
<keyword evidence="4" id="KW-0255">Endonuclease</keyword>
<accession>A0A554WS99</accession>
<protein>
    <submittedName>
        <fullName evidence="8">HicA toxin of bacterial toxin-antitoxin</fullName>
    </submittedName>
</protein>
<gene>
    <name evidence="8" type="ORF">Tsedi_00768</name>
</gene>
<evidence type="ECO:0000256" key="5">
    <source>
        <dbReference type="ARBA" id="ARBA00022801"/>
    </source>
</evidence>
<dbReference type="Gene3D" id="3.30.920.30">
    <property type="entry name" value="Hypothetical protein"/>
    <property type="match status" value="1"/>
</dbReference>
<dbReference type="GO" id="GO:0004519">
    <property type="term" value="F:endonuclease activity"/>
    <property type="evidence" value="ECO:0007669"/>
    <property type="project" value="UniProtKB-KW"/>
</dbReference>
<reference evidence="8 9" key="1">
    <citation type="submission" date="2019-07" db="EMBL/GenBank/DDBJ databases">
        <title>Tepidimonas sediminis YIM 72259 draft genome.</title>
        <authorList>
            <person name="Da Costa M.S."/>
            <person name="Froufe H.J.C."/>
            <person name="Egas C."/>
            <person name="Albuquerque L."/>
        </authorList>
    </citation>
    <scope>NUCLEOTIDE SEQUENCE [LARGE SCALE GENOMIC DNA]</scope>
    <source>
        <strain evidence="8 9">YIM 72259</strain>
    </source>
</reference>
<dbReference type="InterPro" id="IPR012933">
    <property type="entry name" value="HicA_mRNA_interferase"/>
</dbReference>
<dbReference type="InterPro" id="IPR038570">
    <property type="entry name" value="HicA_sf"/>
</dbReference>
<dbReference type="RefSeq" id="WP_143893796.1">
    <property type="nucleotide sequence ID" value="NZ_VJND01000003.1"/>
</dbReference>
<keyword evidence="3" id="KW-0540">Nuclease</keyword>
<organism evidence="8 9">
    <name type="scientific">Tepidimonas sediminis</name>
    <dbReference type="NCBI Taxonomy" id="2588941"/>
    <lineage>
        <taxon>Bacteria</taxon>
        <taxon>Pseudomonadati</taxon>
        <taxon>Pseudomonadota</taxon>
        <taxon>Betaproteobacteria</taxon>
        <taxon>Burkholderiales</taxon>
        <taxon>Tepidimonas</taxon>
    </lineage>
</organism>
<proteinExistence type="inferred from homology"/>